<dbReference type="Gene3D" id="3.90.550.10">
    <property type="entry name" value="Spore Coat Polysaccharide Biosynthesis Protein SpsA, Chain A"/>
    <property type="match status" value="1"/>
</dbReference>
<organism evidence="1 2">
    <name type="scientific">Streptococcus himalayensis</name>
    <dbReference type="NCBI Taxonomy" id="1888195"/>
    <lineage>
        <taxon>Bacteria</taxon>
        <taxon>Bacillati</taxon>
        <taxon>Bacillota</taxon>
        <taxon>Bacilli</taxon>
        <taxon>Lactobacillales</taxon>
        <taxon>Streptococcaceae</taxon>
        <taxon>Streptococcus</taxon>
    </lineage>
</organism>
<dbReference type="InterPro" id="IPR002495">
    <property type="entry name" value="Glyco_trans_8"/>
</dbReference>
<reference evidence="1" key="1">
    <citation type="journal article" date="2014" name="Int. J. Syst. Evol. Microbiol.">
        <title>Complete genome sequence of Corynebacterium casei LMG S-19264T (=DSM 44701T), isolated from a smear-ripened cheese.</title>
        <authorList>
            <consortium name="US DOE Joint Genome Institute (JGI-PGF)"/>
            <person name="Walter F."/>
            <person name="Albersmeier A."/>
            <person name="Kalinowski J."/>
            <person name="Ruckert C."/>
        </authorList>
    </citation>
    <scope>NUCLEOTIDE SEQUENCE</scope>
    <source>
        <strain evidence="1">CGMCC 1.15533</strain>
    </source>
</reference>
<dbReference type="GO" id="GO:0016757">
    <property type="term" value="F:glycosyltransferase activity"/>
    <property type="evidence" value="ECO:0007669"/>
    <property type="project" value="InterPro"/>
</dbReference>
<proteinExistence type="predicted"/>
<keyword evidence="2" id="KW-1185">Reference proteome</keyword>
<dbReference type="EMBL" id="BMJN01000041">
    <property type="protein sequence ID" value="GGE36571.1"/>
    <property type="molecule type" value="Genomic_DNA"/>
</dbReference>
<dbReference type="OrthoDB" id="796510at2"/>
<reference evidence="1" key="2">
    <citation type="submission" date="2020-09" db="EMBL/GenBank/DDBJ databases">
        <authorList>
            <person name="Sun Q."/>
            <person name="Zhou Y."/>
        </authorList>
    </citation>
    <scope>NUCLEOTIDE SEQUENCE</scope>
    <source>
        <strain evidence="1">CGMCC 1.15533</strain>
    </source>
</reference>
<dbReference type="SUPFAM" id="SSF53448">
    <property type="entry name" value="Nucleotide-diphospho-sugar transferases"/>
    <property type="match status" value="1"/>
</dbReference>
<accession>A0A917AAC2</accession>
<comment type="caution">
    <text evidence="1">The sequence shown here is derived from an EMBL/GenBank/DDBJ whole genome shotgun (WGS) entry which is preliminary data.</text>
</comment>
<dbReference type="AlphaFoldDB" id="A0A917AAC2"/>
<dbReference type="RefSeq" id="WP_068993433.1">
    <property type="nucleotide sequence ID" value="NZ_BMJN01000041.1"/>
</dbReference>
<evidence type="ECO:0000313" key="2">
    <source>
        <dbReference type="Proteomes" id="UP000660801"/>
    </source>
</evidence>
<dbReference type="InterPro" id="IPR029044">
    <property type="entry name" value="Nucleotide-diphossugar_trans"/>
</dbReference>
<sequence length="119" mass="14113">MRELNEKASGVAKRAIVFAADNQYVSQLTTAIKSVCAHNQHIKFYILNDDIPKEWFILMKRHLEKLSCEIQDVKLVENRVTKFDGPYHYINYVTYFRYMIPEVVSEDRALYLYSFNIKI</sequence>
<name>A0A917AAC2_9STRE</name>
<gene>
    <name evidence="1" type="ORF">GCM10011510_17410</name>
</gene>
<evidence type="ECO:0000313" key="1">
    <source>
        <dbReference type="EMBL" id="GGE36571.1"/>
    </source>
</evidence>
<dbReference type="Pfam" id="PF01501">
    <property type="entry name" value="Glyco_transf_8"/>
    <property type="match status" value="1"/>
</dbReference>
<protein>
    <recommendedName>
        <fullName evidence="3">Glycosyl transferase family 8</fullName>
    </recommendedName>
</protein>
<evidence type="ECO:0008006" key="3">
    <source>
        <dbReference type="Google" id="ProtNLM"/>
    </source>
</evidence>
<dbReference type="Proteomes" id="UP000660801">
    <property type="component" value="Unassembled WGS sequence"/>
</dbReference>